<feature type="signal peptide" evidence="1">
    <location>
        <begin position="1"/>
        <end position="21"/>
    </location>
</feature>
<dbReference type="Proteomes" id="UP000248689">
    <property type="component" value="Unassembled WGS sequence"/>
</dbReference>
<reference evidence="4" key="1">
    <citation type="submission" date="2018-02" db="EMBL/GenBank/DDBJ databases">
        <title>Glaesserella australis sp. nov., isolated from the lungs of pigs.</title>
        <authorList>
            <person name="Turni C."/>
            <person name="Christensen H."/>
        </authorList>
    </citation>
    <scope>NUCLEOTIDE SEQUENCE [LARGE SCALE GENOMIC DNA]</scope>
    <source>
        <strain evidence="4">HS4635</strain>
    </source>
</reference>
<sequence>MNKLLTALFATTILVAPIAQAQTQPTTPVVIKAEKQDETAIRQLINDYAAALKSANPQNVLELYRNDGVLMPSNAPTAQGSAAITATYQHIFSAVGLNLQFDIKEITVNDNVAIVRSISNGTATVKANNTQVPELNRELFVLEKVEGKWKIARYMFNKTE</sequence>
<dbReference type="Gene3D" id="3.10.450.50">
    <property type="match status" value="1"/>
</dbReference>
<dbReference type="Pfam" id="PF14534">
    <property type="entry name" value="DUF4440"/>
    <property type="match status" value="1"/>
</dbReference>
<protein>
    <submittedName>
        <fullName evidence="3">DUF4440 domain-containing protein</fullName>
    </submittedName>
</protein>
<dbReference type="InterPro" id="IPR032710">
    <property type="entry name" value="NTF2-like_dom_sf"/>
</dbReference>
<gene>
    <name evidence="3" type="ORF">C5N92_03985</name>
</gene>
<feature type="domain" description="DUF4440" evidence="2">
    <location>
        <begin position="41"/>
        <end position="151"/>
    </location>
</feature>
<organism evidence="3 4">
    <name type="scientific">Glaesserella australis</name>
    <dbReference type="NCBI Taxonomy" id="2094024"/>
    <lineage>
        <taxon>Bacteria</taxon>
        <taxon>Pseudomonadati</taxon>
        <taxon>Pseudomonadota</taxon>
        <taxon>Gammaproteobacteria</taxon>
        <taxon>Pasteurellales</taxon>
        <taxon>Pasteurellaceae</taxon>
        <taxon>Glaesserella</taxon>
    </lineage>
</organism>
<proteinExistence type="predicted"/>
<accession>A0A328C0I2</accession>
<comment type="caution">
    <text evidence="3">The sequence shown here is derived from an EMBL/GenBank/DDBJ whole genome shotgun (WGS) entry which is preliminary data.</text>
</comment>
<evidence type="ECO:0000256" key="1">
    <source>
        <dbReference type="SAM" id="SignalP"/>
    </source>
</evidence>
<dbReference type="InterPro" id="IPR027843">
    <property type="entry name" value="DUF4440"/>
</dbReference>
<keyword evidence="4" id="KW-1185">Reference proteome</keyword>
<evidence type="ECO:0000313" key="4">
    <source>
        <dbReference type="Proteomes" id="UP000248689"/>
    </source>
</evidence>
<keyword evidence="1" id="KW-0732">Signal</keyword>
<dbReference type="OrthoDB" id="213636at2"/>
<dbReference type="CDD" id="cd00531">
    <property type="entry name" value="NTF2_like"/>
    <property type="match status" value="1"/>
</dbReference>
<dbReference type="InterPro" id="IPR011944">
    <property type="entry name" value="Steroid_delta5-4_isomerase"/>
</dbReference>
<dbReference type="RefSeq" id="WP_111749573.1">
    <property type="nucleotide sequence ID" value="NZ_PTPX01000007.1"/>
</dbReference>
<name>A0A328C0I2_9PAST</name>
<dbReference type="AlphaFoldDB" id="A0A328C0I2"/>
<dbReference type="EMBL" id="PTPX01000007">
    <property type="protein sequence ID" value="RAL19287.1"/>
    <property type="molecule type" value="Genomic_DNA"/>
</dbReference>
<evidence type="ECO:0000313" key="3">
    <source>
        <dbReference type="EMBL" id="RAL19287.1"/>
    </source>
</evidence>
<dbReference type="SUPFAM" id="SSF54427">
    <property type="entry name" value="NTF2-like"/>
    <property type="match status" value="1"/>
</dbReference>
<feature type="chain" id="PRO_5016387007" evidence="1">
    <location>
        <begin position="22"/>
        <end position="160"/>
    </location>
</feature>
<evidence type="ECO:0000259" key="2">
    <source>
        <dbReference type="Pfam" id="PF14534"/>
    </source>
</evidence>
<dbReference type="NCBIfam" id="TIGR02246">
    <property type="entry name" value="SgcJ/EcaC family oxidoreductase"/>
    <property type="match status" value="1"/>
</dbReference>